<feature type="compositionally biased region" description="Polar residues" evidence="1">
    <location>
        <begin position="219"/>
        <end position="228"/>
    </location>
</feature>
<protein>
    <submittedName>
        <fullName evidence="2">Uncharacterized protein</fullName>
    </submittedName>
</protein>
<feature type="region of interest" description="Disordered" evidence="1">
    <location>
        <begin position="24"/>
        <end position="101"/>
    </location>
</feature>
<organism evidence="2 3">
    <name type="scientific">Phytophthora cactorum</name>
    <dbReference type="NCBI Taxonomy" id="29920"/>
    <lineage>
        <taxon>Eukaryota</taxon>
        <taxon>Sar</taxon>
        <taxon>Stramenopiles</taxon>
        <taxon>Oomycota</taxon>
        <taxon>Peronosporomycetes</taxon>
        <taxon>Peronosporales</taxon>
        <taxon>Peronosporaceae</taxon>
        <taxon>Phytophthora</taxon>
    </lineage>
</organism>
<feature type="compositionally biased region" description="Polar residues" evidence="1">
    <location>
        <begin position="518"/>
        <end position="530"/>
    </location>
</feature>
<dbReference type="Proteomes" id="UP000697107">
    <property type="component" value="Unassembled WGS sequence"/>
</dbReference>
<accession>A0A8T1GKK5</accession>
<evidence type="ECO:0000313" key="2">
    <source>
        <dbReference type="EMBL" id="KAG2996631.1"/>
    </source>
</evidence>
<gene>
    <name evidence="2" type="ORF">PC118_g2375</name>
</gene>
<name>A0A8T1GKK5_9STRA</name>
<feature type="compositionally biased region" description="Polar residues" evidence="1">
    <location>
        <begin position="32"/>
        <end position="41"/>
    </location>
</feature>
<feature type="compositionally biased region" description="Polar residues" evidence="1">
    <location>
        <begin position="349"/>
        <end position="373"/>
    </location>
</feature>
<feature type="compositionally biased region" description="Polar residues" evidence="1">
    <location>
        <begin position="292"/>
        <end position="309"/>
    </location>
</feature>
<feature type="region of interest" description="Disordered" evidence="1">
    <location>
        <begin position="216"/>
        <end position="251"/>
    </location>
</feature>
<feature type="compositionally biased region" description="Acidic residues" evidence="1">
    <location>
        <begin position="575"/>
        <end position="586"/>
    </location>
</feature>
<comment type="caution">
    <text evidence="2">The sequence shown here is derived from an EMBL/GenBank/DDBJ whole genome shotgun (WGS) entry which is preliminary data.</text>
</comment>
<proteinExistence type="predicted"/>
<feature type="compositionally biased region" description="Polar residues" evidence="1">
    <location>
        <begin position="443"/>
        <end position="465"/>
    </location>
</feature>
<feature type="compositionally biased region" description="Low complexity" evidence="1">
    <location>
        <begin position="554"/>
        <end position="569"/>
    </location>
</feature>
<sequence>MEYNWGDPKKNSLLSSRMMAKAEVTRKKRLTSVRSTLSNQLHPAIENKLRKKKKAPDSARRHLDGDDNNSRSSCNNNDTYDGDKTEPQLASDDESSTLDTIRHDVFPVPARASYTNNVSMFDEFDQNAAADGLFHPASAIEAFAEHDAKYHQEIKSASERTIDCQLSTVLVDADNKKRGLSATQSDSKLYAPRGQDTVPSTADRNALDFLEREFECESDNNPHNSPVAKSSRAVSELDNNEAPDDSSSVVPQLDISLARKFEQLKHIMKSNREKHNSARGNSEHPSNEAPGASSSSTGHPKASSRSNQVSAKSTIRASSSGSSATKNGGEARTKGVLMKRSTPAARASENMNNGPPGSKHTSGAASRKTSSSVAVAKAPLIRSRKEMKVRSGVSLSALKAEHQEALQMLKELGGPMDLDYLHVQIDVDSNTSKARVGRNITRTTGINRSSGSTMALAGSKSTNQLHAGDSALTPPTSSVSMVTKLRESISSGRSRESSPRPSSSSGREVKKDDASSLVPESTESNQTRVQESAADITAALDKAALVDPEIALHSSSPPSLSPNKSSSDPWKQYEDDIIGDEDEDNNELEHDGCSQVKAKPGGRYSDEDFESDR</sequence>
<dbReference type="AlphaFoldDB" id="A0A8T1GKK5"/>
<evidence type="ECO:0000256" key="1">
    <source>
        <dbReference type="SAM" id="MobiDB-lite"/>
    </source>
</evidence>
<feature type="compositionally biased region" description="Basic and acidic residues" evidence="1">
    <location>
        <begin position="55"/>
        <end position="69"/>
    </location>
</feature>
<feature type="compositionally biased region" description="Basic and acidic residues" evidence="1">
    <location>
        <begin position="271"/>
        <end position="286"/>
    </location>
</feature>
<dbReference type="EMBL" id="RCML01000034">
    <property type="protein sequence ID" value="KAG2996631.1"/>
    <property type="molecule type" value="Genomic_DNA"/>
</dbReference>
<evidence type="ECO:0000313" key="3">
    <source>
        <dbReference type="Proteomes" id="UP000697107"/>
    </source>
</evidence>
<dbReference type="VEuPathDB" id="FungiDB:PC110_g77"/>
<feature type="region of interest" description="Disordered" evidence="1">
    <location>
        <begin position="549"/>
        <end position="613"/>
    </location>
</feature>
<feature type="region of interest" description="Disordered" evidence="1">
    <location>
        <begin position="443"/>
        <end position="534"/>
    </location>
</feature>
<feature type="compositionally biased region" description="Low complexity" evidence="1">
    <location>
        <begin position="310"/>
        <end position="324"/>
    </location>
</feature>
<reference evidence="2" key="1">
    <citation type="submission" date="2018-10" db="EMBL/GenBank/DDBJ databases">
        <title>Effector identification in a new, highly contiguous assembly of the strawberry crown rot pathogen Phytophthora cactorum.</title>
        <authorList>
            <person name="Armitage A.D."/>
            <person name="Nellist C.F."/>
            <person name="Bates H."/>
            <person name="Vickerstaff R.J."/>
            <person name="Harrison R.J."/>
        </authorList>
    </citation>
    <scope>NUCLEOTIDE SEQUENCE</scope>
    <source>
        <strain evidence="2">P415</strain>
    </source>
</reference>
<feature type="region of interest" description="Disordered" evidence="1">
    <location>
        <begin position="271"/>
        <end position="376"/>
    </location>
</feature>